<reference evidence="6 7" key="1">
    <citation type="submission" date="2016-05" db="EMBL/GenBank/DDBJ databases">
        <title>Single-cell genome of chain-forming Candidatus Thiomargarita nelsonii and comparison to other large sulfur-oxidizing bacteria.</title>
        <authorList>
            <person name="Winkel M."/>
            <person name="Salman V."/>
            <person name="Woyke T."/>
            <person name="Schulz-Vogt H."/>
            <person name="Richter M."/>
            <person name="Flood B."/>
            <person name="Bailey J."/>
            <person name="Amann R."/>
            <person name="Mussmann M."/>
        </authorList>
    </citation>
    <scope>NUCLEOTIDE SEQUENCE [LARGE SCALE GENOMIC DNA]</scope>
    <source>
        <strain evidence="6 7">THI036</strain>
    </source>
</reference>
<gene>
    <name evidence="6" type="ORF">THIOM_005005</name>
</gene>
<proteinExistence type="inferred from homology"/>
<dbReference type="InterPro" id="IPR036188">
    <property type="entry name" value="FAD/NAD-bd_sf"/>
</dbReference>
<organism evidence="6 7">
    <name type="scientific">Candidatus Thiomargarita nelsonii</name>
    <dbReference type="NCBI Taxonomy" id="1003181"/>
    <lineage>
        <taxon>Bacteria</taxon>
        <taxon>Pseudomonadati</taxon>
        <taxon>Pseudomonadota</taxon>
        <taxon>Gammaproteobacteria</taxon>
        <taxon>Thiotrichales</taxon>
        <taxon>Thiotrichaceae</taxon>
        <taxon>Thiomargarita</taxon>
    </lineage>
</organism>
<comment type="similarity">
    <text evidence="2">Belongs to the GMC oxidoreductase family.</text>
</comment>
<evidence type="ECO:0000256" key="4">
    <source>
        <dbReference type="ARBA" id="ARBA00022827"/>
    </source>
</evidence>
<dbReference type="SUPFAM" id="SSF51905">
    <property type="entry name" value="FAD/NAD(P)-binding domain"/>
    <property type="match status" value="1"/>
</dbReference>
<dbReference type="AlphaFoldDB" id="A0A0A6P1X8"/>
<keyword evidence="3" id="KW-0285">Flavoprotein</keyword>
<name>A0A0A6P1X8_9GAMM</name>
<dbReference type="GO" id="GO:0016491">
    <property type="term" value="F:oxidoreductase activity"/>
    <property type="evidence" value="ECO:0007669"/>
    <property type="project" value="UniProtKB-KW"/>
</dbReference>
<accession>A0A0A6P1X8</accession>
<protein>
    <submittedName>
        <fullName evidence="6">Cholesterol oxidase</fullName>
    </submittedName>
</protein>
<keyword evidence="4" id="KW-0274">FAD</keyword>
<dbReference type="Pfam" id="PF13450">
    <property type="entry name" value="NAD_binding_8"/>
    <property type="match status" value="1"/>
</dbReference>
<evidence type="ECO:0000313" key="6">
    <source>
        <dbReference type="EMBL" id="OAD19366.1"/>
    </source>
</evidence>
<comment type="cofactor">
    <cofactor evidence="1">
        <name>FAD</name>
        <dbReference type="ChEBI" id="CHEBI:57692"/>
    </cofactor>
</comment>
<sequence>MHQPTHSEHDNNYSAIIIGSGFGGSMMASRLTEAGMSVLVLERGPWRDTLPVREAGIEQRKPLPRTGGVLSALRSLHPPIGPKRGIRLNKYGYLDVWIGKGIKAPCTSNVGGGSHIWAAMMDRPAAGFWDNRATGLNDSLMEPHYQRVEQELKGVQPPDATQVPNHTDHAWQGESYFTPLNAGDQPPMGILYPEQAGAPQAVKDENGIVRMPMDFTTDHGMFGCPSGSKSTVDALYLLPAMNKGLVVKDMHEVQSFSRNPSGGYELEVHDLRSGHHVKFSTPVLVMCAGTMNTNYLMLNAVDTAALGTLPALGKGFGANGDLIAHWPAPDKPPRDSALGPPIHGRVQIKGHEDAAYVILVGGETPPVPGFLRRKARQRQQL</sequence>
<dbReference type="InterPro" id="IPR052542">
    <property type="entry name" value="Cholesterol_Oxidase"/>
</dbReference>
<dbReference type="PANTHER" id="PTHR47470:SF1">
    <property type="entry name" value="FAD-DEPENDENT OXIDOREDUCTASE 2 FAD BINDING DOMAIN-CONTAINING PROTEIN"/>
    <property type="match status" value="1"/>
</dbReference>
<evidence type="ECO:0000256" key="1">
    <source>
        <dbReference type="ARBA" id="ARBA00001974"/>
    </source>
</evidence>
<comment type="caution">
    <text evidence="6">The sequence shown here is derived from an EMBL/GenBank/DDBJ whole genome shotgun (WGS) entry which is preliminary data.</text>
</comment>
<dbReference type="Proteomes" id="UP000076962">
    <property type="component" value="Unassembled WGS sequence"/>
</dbReference>
<evidence type="ECO:0000256" key="3">
    <source>
        <dbReference type="ARBA" id="ARBA00022630"/>
    </source>
</evidence>
<keyword evidence="5" id="KW-0560">Oxidoreductase</keyword>
<evidence type="ECO:0000313" key="7">
    <source>
        <dbReference type="Proteomes" id="UP000076962"/>
    </source>
</evidence>
<evidence type="ECO:0000256" key="5">
    <source>
        <dbReference type="ARBA" id="ARBA00023002"/>
    </source>
</evidence>
<dbReference type="Gene3D" id="3.50.50.60">
    <property type="entry name" value="FAD/NAD(P)-binding domain"/>
    <property type="match status" value="1"/>
</dbReference>
<evidence type="ECO:0000256" key="2">
    <source>
        <dbReference type="ARBA" id="ARBA00010790"/>
    </source>
</evidence>
<keyword evidence="7" id="KW-1185">Reference proteome</keyword>
<dbReference type="PANTHER" id="PTHR47470">
    <property type="entry name" value="CHOLESTEROL OXIDASE"/>
    <property type="match status" value="1"/>
</dbReference>
<dbReference type="EMBL" id="LUTY01002830">
    <property type="protein sequence ID" value="OAD19366.1"/>
    <property type="molecule type" value="Genomic_DNA"/>
</dbReference>
<dbReference type="Gene3D" id="3.30.410.10">
    <property type="entry name" value="Cholesterol Oxidase, domain 2"/>
    <property type="match status" value="1"/>
</dbReference>